<keyword evidence="2" id="KW-1185">Reference proteome</keyword>
<organism evidence="1 2">
    <name type="scientific">Domibacillus mangrovi</name>
    <dbReference type="NCBI Taxonomy" id="1714354"/>
    <lineage>
        <taxon>Bacteria</taxon>
        <taxon>Bacillati</taxon>
        <taxon>Bacillota</taxon>
        <taxon>Bacilli</taxon>
        <taxon>Bacillales</taxon>
        <taxon>Bacillaceae</taxon>
        <taxon>Domibacillus</taxon>
    </lineage>
</organism>
<name>A0A1Q5P3B2_9BACI</name>
<proteinExistence type="predicted"/>
<protein>
    <submittedName>
        <fullName evidence="1">Uncharacterized protein</fullName>
    </submittedName>
</protein>
<comment type="caution">
    <text evidence="1">The sequence shown here is derived from an EMBL/GenBank/DDBJ whole genome shotgun (WGS) entry which is preliminary data.</text>
</comment>
<accession>A0A1Q5P3B2</accession>
<sequence length="235" mass="26850">MHMYNNWYSYYYGNPYYPETPFYEAVPTNIAYAQQPFDLGQRWIVQEGGWQAIWTRRGNSNVFDGRWSMAGQRDITAVLTMYTSGNFVFIERRNSSDGNNCNYSGTFGRDRRTASGTNICNRGGGNWSAVIERRGQPQDRLGRRWDVQEGAWRAVWIRRGNSNVFDGRWTQPGQRDITAVLTITIEGNNVRVQRRNSSDGNNCTYRGTLSSNGRTVTGQFTCDRGGGNWSATIIR</sequence>
<dbReference type="AlphaFoldDB" id="A0A1Q5P3B2"/>
<evidence type="ECO:0000313" key="1">
    <source>
        <dbReference type="EMBL" id="OKL36735.1"/>
    </source>
</evidence>
<evidence type="ECO:0000313" key="2">
    <source>
        <dbReference type="Proteomes" id="UP000186524"/>
    </source>
</evidence>
<gene>
    <name evidence="1" type="ORF">BLL40_08340</name>
</gene>
<dbReference type="EMBL" id="MRWQ01000006">
    <property type="protein sequence ID" value="OKL36735.1"/>
    <property type="molecule type" value="Genomic_DNA"/>
</dbReference>
<reference evidence="1 2" key="1">
    <citation type="submission" date="2016-12" db="EMBL/GenBank/DDBJ databases">
        <title>Domibacillus sp. SAOS 44 whole genome sequencing.</title>
        <authorList>
            <person name="Verma A."/>
            <person name="Krishnamurthi S."/>
        </authorList>
    </citation>
    <scope>NUCLEOTIDE SEQUENCE [LARGE SCALE GENOMIC DNA]</scope>
    <source>
        <strain evidence="1 2">SAOS 44</strain>
    </source>
</reference>
<dbReference type="Proteomes" id="UP000186524">
    <property type="component" value="Unassembled WGS sequence"/>
</dbReference>
<dbReference type="OrthoDB" id="2597554at2"/>